<dbReference type="Proteomes" id="UP001187531">
    <property type="component" value="Unassembled WGS sequence"/>
</dbReference>
<dbReference type="EMBL" id="JAVRJZ010000107">
    <property type="protein sequence ID" value="KAK2703305.1"/>
    <property type="molecule type" value="Genomic_DNA"/>
</dbReference>
<evidence type="ECO:0000313" key="2">
    <source>
        <dbReference type="Proteomes" id="UP001187531"/>
    </source>
</evidence>
<dbReference type="AlphaFoldDB" id="A0AA88L0M4"/>
<keyword evidence="2" id="KW-1185">Reference proteome</keyword>
<reference evidence="1" key="1">
    <citation type="submission" date="2023-07" db="EMBL/GenBank/DDBJ databases">
        <title>Chromosome-level genome assembly of Artemia franciscana.</title>
        <authorList>
            <person name="Jo E."/>
        </authorList>
    </citation>
    <scope>NUCLEOTIDE SEQUENCE</scope>
    <source>
        <tissue evidence="1">Whole body</tissue>
    </source>
</reference>
<organism evidence="1 2">
    <name type="scientific">Artemia franciscana</name>
    <name type="common">Brine shrimp</name>
    <name type="synonym">Artemia sanfranciscana</name>
    <dbReference type="NCBI Taxonomy" id="6661"/>
    <lineage>
        <taxon>Eukaryota</taxon>
        <taxon>Metazoa</taxon>
        <taxon>Ecdysozoa</taxon>
        <taxon>Arthropoda</taxon>
        <taxon>Crustacea</taxon>
        <taxon>Branchiopoda</taxon>
        <taxon>Anostraca</taxon>
        <taxon>Artemiidae</taxon>
        <taxon>Artemia</taxon>
    </lineage>
</organism>
<accession>A0AA88L0M4</accession>
<name>A0AA88L0M4_ARTSF</name>
<proteinExistence type="predicted"/>
<gene>
    <name evidence="1" type="ORF">QYM36_018220</name>
</gene>
<protein>
    <submittedName>
        <fullName evidence="1">Uncharacterized protein</fullName>
    </submittedName>
</protein>
<comment type="caution">
    <text evidence="1">The sequence shown here is derived from an EMBL/GenBank/DDBJ whole genome shotgun (WGS) entry which is preliminary data.</text>
</comment>
<sequence length="74" mass="8257">MEIWNTVNNDVQPTKYIGAKATSNNVKNILDLLRIVSSKCDSDDLDIPCYVIRVPTEVPCVPAVAYSRLAMNRC</sequence>
<evidence type="ECO:0000313" key="1">
    <source>
        <dbReference type="EMBL" id="KAK2703305.1"/>
    </source>
</evidence>